<keyword evidence="4" id="KW-0949">S-adenosyl-L-methionine</keyword>
<evidence type="ECO:0000256" key="2">
    <source>
        <dbReference type="ARBA" id="ARBA00022603"/>
    </source>
</evidence>
<evidence type="ECO:0000256" key="4">
    <source>
        <dbReference type="ARBA" id="ARBA00022691"/>
    </source>
</evidence>
<evidence type="ECO:0000256" key="1">
    <source>
        <dbReference type="ARBA" id="ARBA00011975"/>
    </source>
</evidence>
<dbReference type="PANTHER" id="PTHR10629">
    <property type="entry name" value="CYTOSINE-SPECIFIC METHYLTRANSFERASE"/>
    <property type="match status" value="1"/>
</dbReference>
<sequence length="139" mass="16321">MINREEEYSHLLDKRFHSQDIKECINESFFKTLKKDIKDKFGVSNVDLICGGPPCQGYSGIGHRRSYAVNKKQLPSNHLYEDMAYFIYKMQPKIFLFENVRGLLNARWTTKGKKGEIFEDVKNTFKALDNYSIKHTLVY</sequence>
<feature type="non-terminal residue" evidence="5">
    <location>
        <position position="139"/>
    </location>
</feature>
<dbReference type="GO" id="GO:0003886">
    <property type="term" value="F:DNA (cytosine-5-)-methyltransferase activity"/>
    <property type="evidence" value="ECO:0007669"/>
    <property type="project" value="UniProtKB-EC"/>
</dbReference>
<dbReference type="EC" id="2.1.1.37" evidence="1"/>
<dbReference type="InterPro" id="IPR018117">
    <property type="entry name" value="C5_DNA_meth_AS"/>
</dbReference>
<proteinExistence type="predicted"/>
<dbReference type="EMBL" id="UINC01075890">
    <property type="protein sequence ID" value="SVC14520.1"/>
    <property type="molecule type" value="Genomic_DNA"/>
</dbReference>
<dbReference type="InterPro" id="IPR029063">
    <property type="entry name" value="SAM-dependent_MTases_sf"/>
</dbReference>
<dbReference type="PANTHER" id="PTHR10629:SF52">
    <property type="entry name" value="DNA (CYTOSINE-5)-METHYLTRANSFERASE 1"/>
    <property type="match status" value="1"/>
</dbReference>
<dbReference type="Pfam" id="PF00145">
    <property type="entry name" value="DNA_methylase"/>
    <property type="match status" value="1"/>
</dbReference>
<keyword evidence="3" id="KW-0808">Transferase</keyword>
<dbReference type="GO" id="GO:0032259">
    <property type="term" value="P:methylation"/>
    <property type="evidence" value="ECO:0007669"/>
    <property type="project" value="UniProtKB-KW"/>
</dbReference>
<evidence type="ECO:0000313" key="5">
    <source>
        <dbReference type="EMBL" id="SVC14520.1"/>
    </source>
</evidence>
<organism evidence="5">
    <name type="scientific">marine metagenome</name>
    <dbReference type="NCBI Taxonomy" id="408172"/>
    <lineage>
        <taxon>unclassified sequences</taxon>
        <taxon>metagenomes</taxon>
        <taxon>ecological metagenomes</taxon>
    </lineage>
</organism>
<protein>
    <recommendedName>
        <fullName evidence="1">DNA (cytosine-5-)-methyltransferase</fullName>
        <ecNumber evidence="1">2.1.1.37</ecNumber>
    </recommendedName>
</protein>
<dbReference type="InterPro" id="IPR050390">
    <property type="entry name" value="C5-Methyltransferase"/>
</dbReference>
<dbReference type="InterPro" id="IPR001525">
    <property type="entry name" value="C5_MeTfrase"/>
</dbReference>
<gene>
    <name evidence="5" type="ORF">METZ01_LOCUS267374</name>
</gene>
<keyword evidence="2" id="KW-0489">Methyltransferase</keyword>
<dbReference type="PROSITE" id="PS00094">
    <property type="entry name" value="C5_MTASE_1"/>
    <property type="match status" value="1"/>
</dbReference>
<reference evidence="5" key="1">
    <citation type="submission" date="2018-05" db="EMBL/GenBank/DDBJ databases">
        <authorList>
            <person name="Lanie J.A."/>
            <person name="Ng W.-L."/>
            <person name="Kazmierczak K.M."/>
            <person name="Andrzejewski T.M."/>
            <person name="Davidsen T.M."/>
            <person name="Wayne K.J."/>
            <person name="Tettelin H."/>
            <person name="Glass J.I."/>
            <person name="Rusch D."/>
            <person name="Podicherti R."/>
            <person name="Tsui H.-C.T."/>
            <person name="Winkler M.E."/>
        </authorList>
    </citation>
    <scope>NUCLEOTIDE SEQUENCE</scope>
</reference>
<accession>A0A382JQZ7</accession>
<evidence type="ECO:0000256" key="3">
    <source>
        <dbReference type="ARBA" id="ARBA00022679"/>
    </source>
</evidence>
<dbReference type="SUPFAM" id="SSF53335">
    <property type="entry name" value="S-adenosyl-L-methionine-dependent methyltransferases"/>
    <property type="match status" value="1"/>
</dbReference>
<dbReference type="AlphaFoldDB" id="A0A382JQZ7"/>
<name>A0A382JQZ7_9ZZZZ</name>
<dbReference type="Gene3D" id="3.40.50.150">
    <property type="entry name" value="Vaccinia Virus protein VP39"/>
    <property type="match status" value="1"/>
</dbReference>